<evidence type="ECO:0000256" key="5">
    <source>
        <dbReference type="SAM" id="MobiDB-lite"/>
    </source>
</evidence>
<comment type="subcellular location">
    <subcellularLocation>
        <location evidence="1">Membrane</location>
        <topology evidence="1">Single-pass membrane protein</topology>
    </subcellularLocation>
</comment>
<keyword evidence="3 6" id="KW-1133">Transmembrane helix</keyword>
<sequence>MTTGFAVRKNGSCLRTETDCGETVGGFRGCCPGGTFCPHAYNIDCCPAGKNCTESLVQEPRCANATWDLYDNGGYFCCPHDTIGFALAGQYDGCAGTGYSFGDQDTRLEVISSGTVALPLSTSTTSGISSISTAASATTTSAAATQTSSPSSSSSSSSGVDKGAVAGGVIGGVAGVALIAAFVWLFMRRRSRPQPAAIQDGNTPIHDYKYVSSQPVEVDGQGYRYELESRPNAPVHELPAQLPGR</sequence>
<name>A0AB74BSN8_ASPFL</name>
<proteinExistence type="predicted"/>
<evidence type="ECO:0000313" key="7">
    <source>
        <dbReference type="EMBL" id="RMZ35971.1"/>
    </source>
</evidence>
<feature type="transmembrane region" description="Helical" evidence="6">
    <location>
        <begin position="164"/>
        <end position="186"/>
    </location>
</feature>
<feature type="region of interest" description="Disordered" evidence="5">
    <location>
        <begin position="141"/>
        <end position="160"/>
    </location>
</feature>
<keyword evidence="2 6" id="KW-0812">Transmembrane</keyword>
<accession>A0AB74BSN8</accession>
<dbReference type="InterPro" id="IPR051694">
    <property type="entry name" value="Immunoregulatory_rcpt-like"/>
</dbReference>
<protein>
    <submittedName>
        <fullName evidence="7">Uncharacterized protein</fullName>
    </submittedName>
</protein>
<comment type="caution">
    <text evidence="7">The sequence shown here is derived from an EMBL/GenBank/DDBJ whole genome shotgun (WGS) entry which is preliminary data.</text>
</comment>
<dbReference type="Proteomes" id="UP000275480">
    <property type="component" value="Unassembled WGS sequence"/>
</dbReference>
<dbReference type="GO" id="GO:0071944">
    <property type="term" value="C:cell periphery"/>
    <property type="evidence" value="ECO:0007669"/>
    <property type="project" value="UniProtKB-ARBA"/>
</dbReference>
<dbReference type="PANTHER" id="PTHR15549:SF27">
    <property type="entry name" value="CHITIN-BINDING TYPE-1 DOMAIN-CONTAINING PROTEIN"/>
    <property type="match status" value="1"/>
</dbReference>
<dbReference type="AlphaFoldDB" id="A0AB74BSN8"/>
<keyword evidence="4 6" id="KW-0472">Membrane</keyword>
<evidence type="ECO:0000313" key="8">
    <source>
        <dbReference type="Proteomes" id="UP000275480"/>
    </source>
</evidence>
<dbReference type="PANTHER" id="PTHR15549">
    <property type="entry name" value="PAIRED IMMUNOGLOBULIN-LIKE TYPE 2 RECEPTOR"/>
    <property type="match status" value="1"/>
</dbReference>
<reference evidence="7 8" key="1">
    <citation type="submission" date="2018-07" db="EMBL/GenBank/DDBJ databases">
        <title>Identification of spontaneous genetic mutation associated with occurrence of a yellow conidial color mutant of Aspergillus flavus.</title>
        <authorList>
            <person name="Chang P.-K."/>
            <person name="Mack B.M."/>
            <person name="Scharfenstein L."/>
            <person name="Gilbert M.K."/>
        </authorList>
    </citation>
    <scope>NUCLEOTIDE SEQUENCE [LARGE SCALE GENOMIC DNA]</scope>
    <source>
        <strain evidence="7 8">CA14</strain>
    </source>
</reference>
<organism evidence="7 8">
    <name type="scientific">Aspergillus flavus</name>
    <dbReference type="NCBI Taxonomy" id="5059"/>
    <lineage>
        <taxon>Eukaryota</taxon>
        <taxon>Fungi</taxon>
        <taxon>Dikarya</taxon>
        <taxon>Ascomycota</taxon>
        <taxon>Pezizomycotina</taxon>
        <taxon>Eurotiomycetes</taxon>
        <taxon>Eurotiomycetidae</taxon>
        <taxon>Eurotiales</taxon>
        <taxon>Aspergillaceae</taxon>
        <taxon>Aspergillus</taxon>
        <taxon>Aspergillus subgen. Circumdati</taxon>
    </lineage>
</organism>
<evidence type="ECO:0000256" key="4">
    <source>
        <dbReference type="ARBA" id="ARBA00023136"/>
    </source>
</evidence>
<dbReference type="GO" id="GO:0016020">
    <property type="term" value="C:membrane"/>
    <property type="evidence" value="ECO:0007669"/>
    <property type="project" value="UniProtKB-SubCell"/>
</dbReference>
<gene>
    <name evidence="7" type="ORF">CA14_009902</name>
</gene>
<evidence type="ECO:0000256" key="6">
    <source>
        <dbReference type="SAM" id="Phobius"/>
    </source>
</evidence>
<dbReference type="EMBL" id="QQZZ01000196">
    <property type="protein sequence ID" value="RMZ35971.1"/>
    <property type="molecule type" value="Genomic_DNA"/>
</dbReference>
<evidence type="ECO:0000256" key="2">
    <source>
        <dbReference type="ARBA" id="ARBA00022692"/>
    </source>
</evidence>
<evidence type="ECO:0000256" key="1">
    <source>
        <dbReference type="ARBA" id="ARBA00004167"/>
    </source>
</evidence>
<evidence type="ECO:0000256" key="3">
    <source>
        <dbReference type="ARBA" id="ARBA00022989"/>
    </source>
</evidence>